<dbReference type="Pfam" id="PF17471">
    <property type="entry name" value="GP63"/>
    <property type="match status" value="1"/>
</dbReference>
<dbReference type="OrthoDB" id="19170at10239"/>
<reference evidence="1 2" key="1">
    <citation type="submission" date="2014-12" db="EMBL/GenBank/DDBJ databases">
        <authorList>
            <person name="Cote D."/>
            <person name="Daigle Z."/>
            <person name="Borges K.M."/>
            <person name="Adams S.D."/>
            <person name="Alvey R.M."/>
            <person name="Barekzi N."/>
            <person name="Beal Z.N."/>
            <person name="Briggs L.A."/>
            <person name="Brown T."/>
            <person name="Coomans R.J."/>
            <person name="D'Elia T."/>
            <person name="Doss J.H."/>
            <person name="Ellsworth J.A."/>
            <person name="Ettinger W.F."/>
            <person name="Fox D.J."/>
            <person name="Gauthier D.T."/>
            <person name="Andriolo J.M."/>
            <person name="Grubb S."/>
            <person name="Gugssa A.H."/>
            <person name="Hauser C.R."/>
            <person name="Hull A.K."/>
            <person name="Jackson N."/>
            <person name="Kart M.U."/>
            <person name="Korey C.A."/>
            <person name="Makemson J."/>
            <person name="McKinney A.L."/>
            <person name="Nelson P.R."/>
            <person name="Newman R.H."/>
            <person name="Powell G."/>
            <person name="Rodriguez-Lanetty M."/>
            <person name="Royer D."/>
            <person name="Sabila M.H."/>
            <person name="Sadana R."/>
            <person name="Saha S."/>
            <person name="Sangster N."/>
            <person name="Slowan-Pomeroy T."/>
            <person name="Urbinati C.R."/>
            <person name="Ward R.E."/>
            <person name="Warner M."/>
            <person name="Williamson B."/>
            <person name="Biederman B."/>
            <person name="Cresawn S.G."/>
            <person name="Bowman C.A."/>
            <person name="Russell D.A."/>
            <person name="Pope W.H."/>
            <person name="Jacobs-Sera D."/>
            <person name="Hendrix R.W."/>
            <person name="Hatfull G.H."/>
        </authorList>
    </citation>
    <scope>NUCLEOTIDE SEQUENCE [LARGE SCALE GENOMIC DNA]</scope>
</reference>
<name>A0A0B5A0X7_9CAUD</name>
<accession>A0A0B5A0X7</accession>
<gene>
    <name evidence="1" type="primary">65</name>
    <name evidence="1" type="ORF">SHEEN_65</name>
</gene>
<dbReference type="GeneID" id="26635444"/>
<organism evidence="1 2">
    <name type="scientific">Mycobacterium phage Sheen</name>
    <dbReference type="NCBI Taxonomy" id="1589274"/>
    <lineage>
        <taxon>Viruses</taxon>
        <taxon>Duplodnaviria</taxon>
        <taxon>Heunggongvirae</taxon>
        <taxon>Uroviricota</taxon>
        <taxon>Caudoviricetes</taxon>
        <taxon>Sheenvirus</taxon>
        <taxon>Sheenvirus Sheen</taxon>
    </lineage>
</organism>
<keyword evidence="2" id="KW-1185">Reference proteome</keyword>
<dbReference type="Proteomes" id="UP000031723">
    <property type="component" value="Segment"/>
</dbReference>
<evidence type="ECO:0000313" key="1">
    <source>
        <dbReference type="EMBL" id="AJD82483.1"/>
    </source>
</evidence>
<dbReference type="RefSeq" id="YP_009209102.1">
    <property type="nucleotide sequence ID" value="NC_028914.1"/>
</dbReference>
<dbReference type="KEGG" id="vg:26635444"/>
<evidence type="ECO:0000313" key="2">
    <source>
        <dbReference type="Proteomes" id="UP000031723"/>
    </source>
</evidence>
<dbReference type="EMBL" id="KP273225">
    <property type="protein sequence ID" value="AJD82483.1"/>
    <property type="molecule type" value="Genomic_DNA"/>
</dbReference>
<dbReference type="InterPro" id="IPR035341">
    <property type="entry name" value="Gp63"/>
</dbReference>
<proteinExistence type="predicted"/>
<protein>
    <submittedName>
        <fullName evidence="1">Uncharacterized protein</fullName>
    </submittedName>
</protein>
<sequence length="80" mass="9146">MTATPNIMPRKVNPIHQKILGALIETTQVTSVYKSVDPASENPRRPNIIETKKTRPLLRYALAQNVSEFNVDLAARRWFK</sequence>